<name>A0A6J4ICI8_9ACTN</name>
<gene>
    <name evidence="2" type="ORF">AVDCRST_MAG10-1995</name>
</gene>
<dbReference type="AlphaFoldDB" id="A0A6J4ICI8"/>
<protein>
    <submittedName>
        <fullName evidence="2">Uncharacterized protein</fullName>
    </submittedName>
</protein>
<evidence type="ECO:0000313" key="2">
    <source>
        <dbReference type="EMBL" id="CAA9246621.1"/>
    </source>
</evidence>
<sequence>MKRDVWPSPDKAPAKVGAPRTHILEMVESEHYG</sequence>
<feature type="region of interest" description="Disordered" evidence="1">
    <location>
        <begin position="1"/>
        <end position="20"/>
    </location>
</feature>
<accession>A0A6J4ICI8</accession>
<organism evidence="2">
    <name type="scientific">uncultured Acidimicrobiales bacterium</name>
    <dbReference type="NCBI Taxonomy" id="310071"/>
    <lineage>
        <taxon>Bacteria</taxon>
        <taxon>Bacillati</taxon>
        <taxon>Actinomycetota</taxon>
        <taxon>Acidimicrobiia</taxon>
        <taxon>Acidimicrobiales</taxon>
        <taxon>environmental samples</taxon>
    </lineage>
</organism>
<reference evidence="2" key="1">
    <citation type="submission" date="2020-02" db="EMBL/GenBank/DDBJ databases">
        <authorList>
            <person name="Meier V. D."/>
        </authorList>
    </citation>
    <scope>NUCLEOTIDE SEQUENCE</scope>
    <source>
        <strain evidence="2">AVDCRST_MAG10</strain>
    </source>
</reference>
<evidence type="ECO:0000256" key="1">
    <source>
        <dbReference type="SAM" id="MobiDB-lite"/>
    </source>
</evidence>
<dbReference type="EMBL" id="CADCTB010000127">
    <property type="protein sequence ID" value="CAA9246621.1"/>
    <property type="molecule type" value="Genomic_DNA"/>
</dbReference>
<proteinExistence type="predicted"/>